<accession>A0A848AVE8</accession>
<organism evidence="1 2">
    <name type="scientific">Victivallis vadensis</name>
    <dbReference type="NCBI Taxonomy" id="172901"/>
    <lineage>
        <taxon>Bacteria</taxon>
        <taxon>Pseudomonadati</taxon>
        <taxon>Lentisphaerota</taxon>
        <taxon>Lentisphaeria</taxon>
        <taxon>Victivallales</taxon>
        <taxon>Victivallaceae</taxon>
        <taxon>Victivallis</taxon>
    </lineage>
</organism>
<dbReference type="AlphaFoldDB" id="A0A848AVE8"/>
<evidence type="ECO:0000313" key="1">
    <source>
        <dbReference type="EMBL" id="NMD85189.1"/>
    </source>
</evidence>
<dbReference type="Proteomes" id="UP000576225">
    <property type="component" value="Unassembled WGS sequence"/>
</dbReference>
<protein>
    <submittedName>
        <fullName evidence="1">Uncharacterized protein</fullName>
    </submittedName>
</protein>
<dbReference type="EMBL" id="JABAEW010000002">
    <property type="protein sequence ID" value="NMD85189.1"/>
    <property type="molecule type" value="Genomic_DNA"/>
</dbReference>
<sequence length="65" mass="6831">MANRVILGIIVDGEICRGFAAAALAASIINRKAGRHVTYSLAITEALAKTGKATIAGCKVSYYYL</sequence>
<dbReference type="RefSeq" id="WP_168961268.1">
    <property type="nucleotide sequence ID" value="NZ_CALXNT010000088.1"/>
</dbReference>
<gene>
    <name evidence="1" type="ORF">HF882_01175</name>
</gene>
<reference evidence="1 2" key="1">
    <citation type="submission" date="2020-04" db="EMBL/GenBank/DDBJ databases">
        <authorList>
            <person name="Hitch T.C.A."/>
            <person name="Wylensek D."/>
            <person name="Clavel T."/>
        </authorList>
    </citation>
    <scope>NUCLEOTIDE SEQUENCE [LARGE SCALE GENOMIC DNA]</scope>
    <source>
        <strain evidence="1 2">COR2-253-APC-1A</strain>
    </source>
</reference>
<comment type="caution">
    <text evidence="1">The sequence shown here is derived from an EMBL/GenBank/DDBJ whole genome shotgun (WGS) entry which is preliminary data.</text>
</comment>
<evidence type="ECO:0000313" key="2">
    <source>
        <dbReference type="Proteomes" id="UP000576225"/>
    </source>
</evidence>
<proteinExistence type="predicted"/>
<name>A0A848AVE8_9BACT</name>